<dbReference type="Proteomes" id="UP000016923">
    <property type="component" value="Unassembled WGS sequence"/>
</dbReference>
<dbReference type="eggNOG" id="ENOG502SCHT">
    <property type="taxonomic scope" value="Eukaryota"/>
</dbReference>
<feature type="compositionally biased region" description="Low complexity" evidence="1">
    <location>
        <begin position="496"/>
        <end position="515"/>
    </location>
</feature>
<gene>
    <name evidence="2" type="ORF">F503_08534</name>
</gene>
<feature type="compositionally biased region" description="Basic residues" evidence="1">
    <location>
        <begin position="519"/>
        <end position="529"/>
    </location>
</feature>
<feature type="compositionally biased region" description="Low complexity" evidence="1">
    <location>
        <begin position="426"/>
        <end position="436"/>
    </location>
</feature>
<evidence type="ECO:0000313" key="2">
    <source>
        <dbReference type="EMBL" id="EPE02771.1"/>
    </source>
</evidence>
<feature type="compositionally biased region" description="Low complexity" evidence="1">
    <location>
        <begin position="711"/>
        <end position="723"/>
    </location>
</feature>
<feature type="region of interest" description="Disordered" evidence="1">
    <location>
        <begin position="229"/>
        <end position="843"/>
    </location>
</feature>
<feature type="region of interest" description="Disordered" evidence="1">
    <location>
        <begin position="193"/>
        <end position="213"/>
    </location>
</feature>
<feature type="compositionally biased region" description="Polar residues" evidence="1">
    <location>
        <begin position="556"/>
        <end position="567"/>
    </location>
</feature>
<keyword evidence="2" id="KW-0238">DNA-binding</keyword>
<dbReference type="EMBL" id="KE148174">
    <property type="protein sequence ID" value="EPE02771.1"/>
    <property type="molecule type" value="Genomic_DNA"/>
</dbReference>
<feature type="compositionally biased region" description="Low complexity" evidence="1">
    <location>
        <begin position="788"/>
        <end position="807"/>
    </location>
</feature>
<protein>
    <submittedName>
        <fullName evidence="2">Myb-like dna-binding domain protein</fullName>
    </submittedName>
</protein>
<sequence length="1047" mass="112124">MEPPAKRARHGRAPHDDFSDFSMPMDYNSKNIGFTKGEAGKDGNDEADDKDDEDEIAMDPEDYAMKLNPQYRFQKSRAVADNKLKSAFELLFEKYSKDFGDTGDEINFYTDEIEVDNGHITSILAEEEDENEDDEDARRNGRNAEELGRGLSLLTSGPVLTAREEPAADESTSEPKPVVLGDEHVDPAWAAPAIPDDAFTTPKPHDHAINPPRIVCSVPHRSIFRKSLPESFGKVASAKTDKTGKETATGGRRKLDTNDNDDDLLMDTSEPILKFSNSANTPRRRVSNWAGPSPGKTTTAESPSMPPRSGTLLTATSAPAISPPLPPPPPSSVLSNVAQPNGIATALPATSSTSIPGGMAPKPTINGNTETFSRNTLDPNYAFSDDEDFGLKRRNTVPKPAPQHSTEAGVVQSNDGGIRLAAAQESSTYTTSTPTTETKKRGPGRPRVRPIKPPSEKRRSVGRHKSTKDPVRSQAIVSPRPTADTPTSSKPPSQDPTPVQVQPQPVSEQLPQSVPALPQKRRVGRPRKIRTSEDDNAASSTPTSRKISGQEDVLLSSPQPMSVASTPSKPPTQELPKELPKEPLPAAQAPEHPPQKRRVGRPKKIRGPDSTDIQMSTPAGTPTGREVANGLEQVALSSPQPMSIVYTPSKPPTQEAPQELQQELPQEPPQPLSEQPQKRRVGRPRKVKDTEVDKPSTQAHSSPSNGPTKRPASATPTPSKSPAQVLSPPLWQSVTQLQQKRRVGRPRKVVAVDVPAPSEPVVNGQEAQATPGTTSNDPKNAPQPPSQELPQQPLPLSASQPLSQALPHLSKSSTPQKSGRAEIPDSQATNASSNTNISTANRTYGLRSSLRSEIPDSEANLPSSIITLVSDDDDDDGNNNGNESDYDAVQAAISSQLVGLRGSRLSPARSSPARLSPARLSPARLSPTRRSPSRLSPAAVTPLTTARFVVIPRSGTESPVGAGSGRASPLAKSVLRTPSPVKFMKSKLSSASKLLSAGQRLDNEAAHAMITGAPSPSGSVVQTPGGTMRRCGQDGFRCEREFCFRCA</sequence>
<dbReference type="GO" id="GO:0003677">
    <property type="term" value="F:DNA binding"/>
    <property type="evidence" value="ECO:0007669"/>
    <property type="project" value="UniProtKB-KW"/>
</dbReference>
<dbReference type="Gene3D" id="1.10.20.10">
    <property type="entry name" value="Histone, subunit A"/>
    <property type="match status" value="1"/>
</dbReference>
<dbReference type="SMART" id="SM00384">
    <property type="entry name" value="AT_hook"/>
    <property type="match status" value="4"/>
</dbReference>
<evidence type="ECO:0000256" key="1">
    <source>
        <dbReference type="SAM" id="MobiDB-lite"/>
    </source>
</evidence>
<proteinExistence type="predicted"/>
<dbReference type="OMA" id="VYHTPVK"/>
<dbReference type="VEuPathDB" id="FungiDB:F503_08534"/>
<feature type="compositionally biased region" description="Polar residues" evidence="1">
    <location>
        <begin position="537"/>
        <end position="547"/>
    </location>
</feature>
<dbReference type="STRING" id="1262450.S3BTP4"/>
<dbReference type="PANTHER" id="PTHR15992">
    <property type="entry name" value="HOLLIDAY JUNCTION RECOGNITION PROTEIN"/>
    <property type="match status" value="1"/>
</dbReference>
<feature type="compositionally biased region" description="Basic residues" evidence="1">
    <location>
        <begin position="1"/>
        <end position="12"/>
    </location>
</feature>
<dbReference type="InterPro" id="IPR018465">
    <property type="entry name" value="Scm3/HJURP"/>
</dbReference>
<feature type="compositionally biased region" description="Polar residues" evidence="1">
    <location>
        <begin position="765"/>
        <end position="778"/>
    </location>
</feature>
<feature type="region of interest" description="Disordered" evidence="1">
    <location>
        <begin position="1"/>
        <end position="57"/>
    </location>
</feature>
<feature type="compositionally biased region" description="Polar residues" evidence="1">
    <location>
        <begin position="695"/>
        <end position="707"/>
    </location>
</feature>
<feature type="compositionally biased region" description="Low complexity" evidence="1">
    <location>
        <begin position="828"/>
        <end position="841"/>
    </location>
</feature>
<dbReference type="OrthoDB" id="2420608at2759"/>
<feature type="region of interest" description="Disordered" evidence="1">
    <location>
        <begin position="900"/>
        <end position="938"/>
    </location>
</feature>
<dbReference type="AlphaFoldDB" id="S3BTP4"/>
<dbReference type="Pfam" id="PF10384">
    <property type="entry name" value="Scm3"/>
    <property type="match status" value="1"/>
</dbReference>
<name>S3BTP4_OPHP1</name>
<dbReference type="GO" id="GO:0042393">
    <property type="term" value="F:histone binding"/>
    <property type="evidence" value="ECO:0007669"/>
    <property type="project" value="InterPro"/>
</dbReference>
<organism evidence="2 3">
    <name type="scientific">Ophiostoma piceae (strain UAMH 11346)</name>
    <name type="common">Sap stain fungus</name>
    <dbReference type="NCBI Taxonomy" id="1262450"/>
    <lineage>
        <taxon>Eukaryota</taxon>
        <taxon>Fungi</taxon>
        <taxon>Dikarya</taxon>
        <taxon>Ascomycota</taxon>
        <taxon>Pezizomycotina</taxon>
        <taxon>Sordariomycetes</taxon>
        <taxon>Sordariomycetidae</taxon>
        <taxon>Ophiostomatales</taxon>
        <taxon>Ophiostomataceae</taxon>
        <taxon>Ophiostoma</taxon>
    </lineage>
</organism>
<feature type="compositionally biased region" description="Acidic residues" evidence="1">
    <location>
        <begin position="125"/>
        <end position="135"/>
    </location>
</feature>
<feature type="compositionally biased region" description="Basic residues" evidence="1">
    <location>
        <begin position="441"/>
        <end position="450"/>
    </location>
</feature>
<dbReference type="HOGENOM" id="CLU_291524_0_0_1"/>
<feature type="compositionally biased region" description="Basic residues" evidence="1">
    <location>
        <begin position="739"/>
        <end position="748"/>
    </location>
</feature>
<feature type="compositionally biased region" description="Polar residues" evidence="1">
    <location>
        <begin position="611"/>
        <end position="620"/>
    </location>
</feature>
<feature type="compositionally biased region" description="Low complexity" evidence="1">
    <location>
        <begin position="652"/>
        <end position="665"/>
    </location>
</feature>
<reference evidence="2 3" key="1">
    <citation type="journal article" date="2013" name="BMC Genomics">
        <title>The genome and transcriptome of the pine saprophyte Ophiostoma piceae, and a comparison with the bark beetle-associated pine pathogen Grosmannia clavigera.</title>
        <authorList>
            <person name="Haridas S."/>
            <person name="Wang Y."/>
            <person name="Lim L."/>
            <person name="Massoumi Alamouti S."/>
            <person name="Jackman S."/>
            <person name="Docking R."/>
            <person name="Robertson G."/>
            <person name="Birol I."/>
            <person name="Bohlmann J."/>
            <person name="Breuil C."/>
        </authorList>
    </citation>
    <scope>NUCLEOTIDE SEQUENCE [LARGE SCALE GENOMIC DNA]</scope>
    <source>
        <strain evidence="2 3">UAMH 11346</strain>
    </source>
</reference>
<keyword evidence="3" id="KW-1185">Reference proteome</keyword>
<feature type="compositionally biased region" description="Pro residues" evidence="1">
    <location>
        <begin position="321"/>
        <end position="331"/>
    </location>
</feature>
<feature type="region of interest" description="Disordered" evidence="1">
    <location>
        <begin position="123"/>
        <end position="180"/>
    </location>
</feature>
<feature type="compositionally biased region" description="Low complexity" evidence="1">
    <location>
        <begin position="903"/>
        <end position="938"/>
    </location>
</feature>
<dbReference type="InterPro" id="IPR009072">
    <property type="entry name" value="Histone-fold"/>
</dbReference>
<dbReference type="GO" id="GO:0005634">
    <property type="term" value="C:nucleus"/>
    <property type="evidence" value="ECO:0007669"/>
    <property type="project" value="InterPro"/>
</dbReference>
<dbReference type="InterPro" id="IPR017956">
    <property type="entry name" value="AT_hook_DNA-bd_motif"/>
</dbReference>
<evidence type="ECO:0000313" key="3">
    <source>
        <dbReference type="Proteomes" id="UP000016923"/>
    </source>
</evidence>
<feature type="compositionally biased region" description="Polar residues" evidence="1">
    <location>
        <begin position="365"/>
        <end position="378"/>
    </location>
</feature>
<accession>S3BTP4</accession>
<feature type="compositionally biased region" description="Basic and acidic residues" evidence="1">
    <location>
        <begin position="136"/>
        <end position="148"/>
    </location>
</feature>
<feature type="compositionally biased region" description="Polar residues" evidence="1">
    <location>
        <begin position="403"/>
        <end position="415"/>
    </location>
</feature>
<dbReference type="PANTHER" id="PTHR15992:SF5">
    <property type="entry name" value="HOLLIDAY JUNCTION RECOGNITION PROTEIN"/>
    <property type="match status" value="1"/>
</dbReference>
<feature type="compositionally biased region" description="Acidic residues" evidence="1">
    <location>
        <begin position="45"/>
        <end position="57"/>
    </location>
</feature>
<dbReference type="GO" id="GO:0046982">
    <property type="term" value="F:protein heterodimerization activity"/>
    <property type="evidence" value="ECO:0007669"/>
    <property type="project" value="InterPro"/>
</dbReference>
<feature type="compositionally biased region" description="Basic residues" evidence="1">
    <location>
        <begin position="595"/>
        <end position="605"/>
    </location>
</feature>